<gene>
    <name evidence="12" type="primary">hap_2</name>
    <name evidence="12" type="ORF">NCTC12872_00657</name>
</gene>
<keyword evidence="6" id="KW-0812">Transmembrane</keyword>
<proteinExistence type="predicted"/>
<dbReference type="GO" id="GO:0004175">
    <property type="term" value="F:endopeptidase activity"/>
    <property type="evidence" value="ECO:0007669"/>
    <property type="project" value="InterPro"/>
</dbReference>
<dbReference type="InterPro" id="IPR030396">
    <property type="entry name" value="Peptidase_S6_dom"/>
</dbReference>
<dbReference type="Proteomes" id="UP000255417">
    <property type="component" value="Unassembled WGS sequence"/>
</dbReference>
<keyword evidence="12" id="KW-0378">Hydrolase</keyword>
<dbReference type="OrthoDB" id="8610050at2"/>
<dbReference type="GO" id="GO:0009279">
    <property type="term" value="C:cell outer membrane"/>
    <property type="evidence" value="ECO:0007669"/>
    <property type="project" value="UniProtKB-SubCell"/>
</dbReference>
<evidence type="ECO:0000256" key="7">
    <source>
        <dbReference type="ARBA" id="ARBA00022729"/>
    </source>
</evidence>
<evidence type="ECO:0000313" key="12">
    <source>
        <dbReference type="EMBL" id="SUB58691.1"/>
    </source>
</evidence>
<keyword evidence="13" id="KW-1185">Reference proteome</keyword>
<dbReference type="InterPro" id="IPR050909">
    <property type="entry name" value="Bact_Autotransporter_VF"/>
</dbReference>
<dbReference type="PANTHER" id="PTHR12338:SF8">
    <property type="entry name" value="HEME_HEMOPEXIN-BINDING PROTEIN"/>
    <property type="match status" value="1"/>
</dbReference>
<dbReference type="Gene3D" id="2.40.10.120">
    <property type="match status" value="1"/>
</dbReference>
<evidence type="ECO:0000256" key="6">
    <source>
        <dbReference type="ARBA" id="ARBA00022692"/>
    </source>
</evidence>
<evidence type="ECO:0000259" key="11">
    <source>
        <dbReference type="PROSITE" id="PS51691"/>
    </source>
</evidence>
<dbReference type="PROSITE" id="PS51691">
    <property type="entry name" value="PEPTIDASE_S6"/>
    <property type="match status" value="1"/>
</dbReference>
<dbReference type="Gene3D" id="2.160.20.20">
    <property type="match status" value="2"/>
</dbReference>
<feature type="compositionally biased region" description="Basic and acidic residues" evidence="10">
    <location>
        <begin position="983"/>
        <end position="994"/>
    </location>
</feature>
<feature type="domain" description="Peptidase S6" evidence="11">
    <location>
        <begin position="1"/>
        <end position="164"/>
    </location>
</feature>
<sequence>MLPRLTKLVTEAAPAELPDTANGKTYDLSDKTRFPFFVRRGSGDQYRIIFNEDGSRKRDFAGGIYNYLTGGAMLPERLKNFDYDDRNEKYYDFIWGYQPSLAKEDNEQPLITFAMNGDSGSAIYVYDAQEQKYLLIGLLEGYGWDSFLKHAGIYGVKTKPSFNKLEQSRYKNLEVNNTTPNTEYTLTANPTPNPENGTTTATLTGGNENKTLNLFNSAHRAQRGDIYRQDYNDAMNVTFTGQDGSLVLNNDIDQDAGGLYFDANFNVSGRPTVKVINSDTLDTDKIRFGFRGGKLDLNGHALQFQRIHHIDDGANIVNSNKNQTASLTLTGQNAIWSEDPNIPNLSKNGEGASKATYFEGYLGHKEIAKTDKNHTASNTMNSGKINLTFAPVENADKDSDTLFLTGGANANNLNVNKGTVILQGSPTPHAYDVDYKPVVYNNKTYTEKREVVYDDDYQNPAFKFANIAVKNGAKFAIGRNVANLTADITLEQNATANLGYTKNDKSFIENRYYGGSRDNTSTFTPQGFNAMPQTEIRGNLTVTDTAKVKFGSKANYQGAVTGAGNIELDHGSQVTLASGSNFTGSIKENEKPDLTVSASLYFGDDAKTSPFFEWERLRTNQPNNSTVTLNNSHLTLQDDAHWTLKEDTKVGELTLKDKGRITLNNNFDRSTTDHYRTLTTERFIGEGGQIDFLTDLSSQQGDKVLVNKNATGHTKFNVRDQGREPLNQNLTLFEVKGENTLTATLNTEGYVDLGAYRYHLNKNDKNYVLSATKQENNTKIDKDKSKKYKTNWHKAGVFAKTVNNFSDLPKDAQAKRDIEAQKQAKHKKAKANWKKAISKEIAVNKAKDILLDLPKDAQAKRDAEAQKQAKHEKAKANWQRVISKEIAVNKAKDILLDLPKDAQAKRDADAQKQAKYEKAKANWQKAISKGIAVDKAKETLLGLFKDTQAKRKAKETIVTSKPAKPSTHKNESKQQSATTSKTDVVKPPKKDVVETPKTPTVKVSQKDQISKYTNAGISSMQSGLNALLIADNNDVWNMPLYASAGHSSHFTKHKSEDYRDFSNDVANQHLTALYNSDGLTLGGQLNVNVAKSTFDDHIKGSNTHTRATLFAQKEFDSGLRVGANAGVTFAKNSIDGTTNTAVIPKVGMTVGQHFDVGNNWFVDLSGAGHYHQLPAQSMTYKGAKISNEHTGLFGYNVKSAMGYGIKQPQMDLNGSIFAEYAGFANSPKIYVNKEQNPTAFSSDFAPQARFGLNGNVKFGAMNLSLTGGISTGSSIGVSPFAGVDFGYKW</sequence>
<dbReference type="EMBL" id="UGTA01000001">
    <property type="protein sequence ID" value="SUB58691.1"/>
    <property type="molecule type" value="Genomic_DNA"/>
</dbReference>
<comment type="subcellular location">
    <subcellularLocation>
        <location evidence="1">Cell envelope</location>
    </subcellularLocation>
    <subcellularLocation>
        <location evidence="2">Cell outer membrane</location>
    </subcellularLocation>
    <subcellularLocation>
        <location evidence="3">Secreted</location>
    </subcellularLocation>
</comment>
<dbReference type="InterPro" id="IPR036709">
    <property type="entry name" value="Autotransporte_beta_dom_sf"/>
</dbReference>
<dbReference type="Pfam" id="PF03212">
    <property type="entry name" value="Pertactin"/>
    <property type="match status" value="1"/>
</dbReference>
<dbReference type="InterPro" id="IPR012332">
    <property type="entry name" value="Autotransporter_pectin_lyase_C"/>
</dbReference>
<dbReference type="PANTHER" id="PTHR12338">
    <property type="entry name" value="AUTOTRANSPORTER"/>
    <property type="match status" value="1"/>
</dbReference>
<accession>A0A379C8Y0</accession>
<evidence type="ECO:0000256" key="5">
    <source>
        <dbReference type="ARBA" id="ARBA00022525"/>
    </source>
</evidence>
<organism evidence="12 13">
    <name type="scientific">Phocoenobacter uteri</name>
    <dbReference type="NCBI Taxonomy" id="146806"/>
    <lineage>
        <taxon>Bacteria</taxon>
        <taxon>Pseudomonadati</taxon>
        <taxon>Pseudomonadota</taxon>
        <taxon>Gammaproteobacteria</taxon>
        <taxon>Pasteurellales</taxon>
        <taxon>Pasteurellaceae</taxon>
        <taxon>Phocoenobacter</taxon>
    </lineage>
</organism>
<dbReference type="Pfam" id="PF24078">
    <property type="entry name" value="Beta-sol_PIC_HAP1_IgA0_2nd"/>
    <property type="match status" value="1"/>
</dbReference>
<protein>
    <submittedName>
        <fullName evidence="12">Adhesion and penetration protein autotransporter</fullName>
        <ecNumber evidence="12">3.4.21.-</ecNumber>
    </submittedName>
</protein>
<dbReference type="InterPro" id="IPR057393">
    <property type="entry name" value="PIC_HAP1_IgA0_b-sol2"/>
</dbReference>
<keyword evidence="5" id="KW-0964">Secreted</keyword>
<reference evidence="12 13" key="1">
    <citation type="submission" date="2018-06" db="EMBL/GenBank/DDBJ databases">
        <authorList>
            <consortium name="Pathogen Informatics"/>
            <person name="Doyle S."/>
        </authorList>
    </citation>
    <scope>NUCLEOTIDE SEQUENCE [LARGE SCALE GENOMIC DNA]</scope>
    <source>
        <strain evidence="12 13">NCTC12872</strain>
    </source>
</reference>
<evidence type="ECO:0000256" key="10">
    <source>
        <dbReference type="SAM" id="MobiDB-lite"/>
    </source>
</evidence>
<evidence type="ECO:0000256" key="4">
    <source>
        <dbReference type="ARBA" id="ARBA00022452"/>
    </source>
</evidence>
<dbReference type="Pfam" id="PF02395">
    <property type="entry name" value="Peptidase_S6"/>
    <property type="match status" value="1"/>
</dbReference>
<dbReference type="SUPFAM" id="SSF51126">
    <property type="entry name" value="Pectin lyase-like"/>
    <property type="match status" value="1"/>
</dbReference>
<keyword evidence="8" id="KW-0472">Membrane</keyword>
<evidence type="ECO:0000313" key="13">
    <source>
        <dbReference type="Proteomes" id="UP000255417"/>
    </source>
</evidence>
<feature type="region of interest" description="Disordered" evidence="10">
    <location>
        <begin position="951"/>
        <end position="1002"/>
    </location>
</feature>
<evidence type="ECO:0000256" key="1">
    <source>
        <dbReference type="ARBA" id="ARBA00004196"/>
    </source>
</evidence>
<dbReference type="GO" id="GO:0005576">
    <property type="term" value="C:extracellular region"/>
    <property type="evidence" value="ECO:0007669"/>
    <property type="project" value="UniProtKB-SubCell"/>
</dbReference>
<dbReference type="InterPro" id="IPR011050">
    <property type="entry name" value="Pectin_lyase_fold/virulence"/>
</dbReference>
<evidence type="ECO:0000256" key="8">
    <source>
        <dbReference type="ARBA" id="ARBA00023136"/>
    </source>
</evidence>
<name>A0A379C8Y0_9PAST</name>
<evidence type="ECO:0000256" key="2">
    <source>
        <dbReference type="ARBA" id="ARBA00004442"/>
    </source>
</evidence>
<dbReference type="InterPro" id="IPR004899">
    <property type="entry name" value="Pertactin_central"/>
</dbReference>
<keyword evidence="4" id="KW-1134">Transmembrane beta strand</keyword>
<keyword evidence="7" id="KW-0732">Signal</keyword>
<evidence type="ECO:0000256" key="9">
    <source>
        <dbReference type="ARBA" id="ARBA00023237"/>
    </source>
</evidence>
<keyword evidence="9" id="KW-0998">Cell outer membrane</keyword>
<dbReference type="EC" id="3.4.21.-" evidence="12"/>
<evidence type="ECO:0000256" key="3">
    <source>
        <dbReference type="ARBA" id="ARBA00004613"/>
    </source>
</evidence>
<dbReference type="SUPFAM" id="SSF103515">
    <property type="entry name" value="Autotransporter"/>
    <property type="match status" value="1"/>
</dbReference>